<evidence type="ECO:0000313" key="2">
    <source>
        <dbReference type="Proteomes" id="UP000297245"/>
    </source>
</evidence>
<sequence length="115" mass="12996">MFSLHASADFNVSFNKQSPELIANTCRKVAHDNPTTSHRHDSSQPDITPSYMNFKVSTKAPVLNDVDKKTSTVQGMTRVLTWPQLKMGLCIQVLINWYSDASLHLVSNNPNDMYR</sequence>
<dbReference type="Proteomes" id="UP000297245">
    <property type="component" value="Unassembled WGS sequence"/>
</dbReference>
<dbReference type="AlphaFoldDB" id="A0A4S8MB08"/>
<proteinExistence type="predicted"/>
<organism evidence="1 2">
    <name type="scientific">Dendrothele bispora (strain CBS 962.96)</name>
    <dbReference type="NCBI Taxonomy" id="1314807"/>
    <lineage>
        <taxon>Eukaryota</taxon>
        <taxon>Fungi</taxon>
        <taxon>Dikarya</taxon>
        <taxon>Basidiomycota</taxon>
        <taxon>Agaricomycotina</taxon>
        <taxon>Agaricomycetes</taxon>
        <taxon>Agaricomycetidae</taxon>
        <taxon>Agaricales</taxon>
        <taxon>Agaricales incertae sedis</taxon>
        <taxon>Dendrothele</taxon>
    </lineage>
</organism>
<dbReference type="EMBL" id="ML179120">
    <property type="protein sequence ID" value="THU99421.1"/>
    <property type="molecule type" value="Genomic_DNA"/>
</dbReference>
<accession>A0A4S8MB08</accession>
<reference evidence="1 2" key="1">
    <citation type="journal article" date="2019" name="Nat. Ecol. Evol.">
        <title>Megaphylogeny resolves global patterns of mushroom evolution.</title>
        <authorList>
            <person name="Varga T."/>
            <person name="Krizsan K."/>
            <person name="Foldi C."/>
            <person name="Dima B."/>
            <person name="Sanchez-Garcia M."/>
            <person name="Sanchez-Ramirez S."/>
            <person name="Szollosi G.J."/>
            <person name="Szarkandi J.G."/>
            <person name="Papp V."/>
            <person name="Albert L."/>
            <person name="Andreopoulos W."/>
            <person name="Angelini C."/>
            <person name="Antonin V."/>
            <person name="Barry K.W."/>
            <person name="Bougher N.L."/>
            <person name="Buchanan P."/>
            <person name="Buyck B."/>
            <person name="Bense V."/>
            <person name="Catcheside P."/>
            <person name="Chovatia M."/>
            <person name="Cooper J."/>
            <person name="Damon W."/>
            <person name="Desjardin D."/>
            <person name="Finy P."/>
            <person name="Geml J."/>
            <person name="Haridas S."/>
            <person name="Hughes K."/>
            <person name="Justo A."/>
            <person name="Karasinski D."/>
            <person name="Kautmanova I."/>
            <person name="Kiss B."/>
            <person name="Kocsube S."/>
            <person name="Kotiranta H."/>
            <person name="LaButti K.M."/>
            <person name="Lechner B.E."/>
            <person name="Liimatainen K."/>
            <person name="Lipzen A."/>
            <person name="Lukacs Z."/>
            <person name="Mihaltcheva S."/>
            <person name="Morgado L.N."/>
            <person name="Niskanen T."/>
            <person name="Noordeloos M.E."/>
            <person name="Ohm R.A."/>
            <person name="Ortiz-Santana B."/>
            <person name="Ovrebo C."/>
            <person name="Racz N."/>
            <person name="Riley R."/>
            <person name="Savchenko A."/>
            <person name="Shiryaev A."/>
            <person name="Soop K."/>
            <person name="Spirin V."/>
            <person name="Szebenyi C."/>
            <person name="Tomsovsky M."/>
            <person name="Tulloss R.E."/>
            <person name="Uehling J."/>
            <person name="Grigoriev I.V."/>
            <person name="Vagvolgyi C."/>
            <person name="Papp T."/>
            <person name="Martin F.M."/>
            <person name="Miettinen O."/>
            <person name="Hibbett D.S."/>
            <person name="Nagy L.G."/>
        </authorList>
    </citation>
    <scope>NUCLEOTIDE SEQUENCE [LARGE SCALE GENOMIC DNA]</scope>
    <source>
        <strain evidence="1 2">CBS 962.96</strain>
    </source>
</reference>
<name>A0A4S8MB08_DENBC</name>
<evidence type="ECO:0000313" key="1">
    <source>
        <dbReference type="EMBL" id="THU99421.1"/>
    </source>
</evidence>
<protein>
    <submittedName>
        <fullName evidence="1">Uncharacterized protein</fullName>
    </submittedName>
</protein>
<keyword evidence="2" id="KW-1185">Reference proteome</keyword>
<gene>
    <name evidence="1" type="ORF">K435DRAFT_794938</name>
</gene>